<keyword evidence="3 6" id="KW-0949">S-adenosyl-L-methionine</keyword>
<dbReference type="InterPro" id="IPR001525">
    <property type="entry name" value="C5_MeTfrase"/>
</dbReference>
<protein>
    <recommendedName>
        <fullName evidence="8">Cytosine-specific methyltransferase</fullName>
        <ecNumber evidence="8">2.1.1.37</ecNumber>
    </recommendedName>
</protein>
<evidence type="ECO:0000256" key="8">
    <source>
        <dbReference type="RuleBase" id="RU000417"/>
    </source>
</evidence>
<dbReference type="NCBIfam" id="TIGR00675">
    <property type="entry name" value="dcm"/>
    <property type="match status" value="1"/>
</dbReference>
<dbReference type="EMBL" id="QFXC01000002">
    <property type="protein sequence ID" value="RDH85972.1"/>
    <property type="molecule type" value="Genomic_DNA"/>
</dbReference>
<evidence type="ECO:0000313" key="10">
    <source>
        <dbReference type="Proteomes" id="UP000254266"/>
    </source>
</evidence>
<keyword evidence="10" id="KW-1185">Reference proteome</keyword>
<dbReference type="GO" id="GO:0003886">
    <property type="term" value="F:DNA (cytosine-5-)-methyltransferase activity"/>
    <property type="evidence" value="ECO:0007669"/>
    <property type="project" value="UniProtKB-EC"/>
</dbReference>
<gene>
    <name evidence="9" type="ORF">DIZ80_00405</name>
</gene>
<dbReference type="GO" id="GO:0003677">
    <property type="term" value="F:DNA binding"/>
    <property type="evidence" value="ECO:0007669"/>
    <property type="project" value="TreeGrafter"/>
</dbReference>
<evidence type="ECO:0000256" key="7">
    <source>
        <dbReference type="RuleBase" id="RU000416"/>
    </source>
</evidence>
<dbReference type="PROSITE" id="PS00094">
    <property type="entry name" value="C5_MTASE_1"/>
    <property type="match status" value="1"/>
</dbReference>
<proteinExistence type="inferred from homology"/>
<evidence type="ECO:0000256" key="6">
    <source>
        <dbReference type="PROSITE-ProRule" id="PRU01016"/>
    </source>
</evidence>
<dbReference type="InterPro" id="IPR050390">
    <property type="entry name" value="C5-Methyltransferase"/>
</dbReference>
<reference evidence="9 10" key="1">
    <citation type="journal article" date="2018" name="ISME J.">
        <title>Endosymbiont genomes yield clues of tubeworm success.</title>
        <authorList>
            <person name="Li Y."/>
            <person name="Liles M.R."/>
            <person name="Halanych K.M."/>
        </authorList>
    </citation>
    <scope>NUCLEOTIDE SEQUENCE [LARGE SCALE GENOMIC DNA]</scope>
    <source>
        <strain evidence="9">A1464</strain>
    </source>
</reference>
<dbReference type="Gene3D" id="3.40.50.150">
    <property type="entry name" value="Vaccinia Virus protein VP39"/>
    <property type="match status" value="1"/>
</dbReference>
<sequence>MSKKPVFVDLFAGCGGLSLGLEQAGFEPIFVSELNADAMESYLVNRKAKKGYPNLKDEAFSEHSIKDVIASNKHLDAIKLLKKDFGINEIDLVVGGPPCQGYSGIGHRRSHSVHKKNIPSNHLYQDMIQVIEDLQPKMFLFENVRGILTSRWTKKGAKGEIWKDVKNAFKNIEGYDIKWDLIRAYDYGVPQNRPRVLMVGIRRKKIKVSKLSKIDKPEANIKIHTESAIQAGFLPDKIENSPPDIEDLLGDLLDNKYEPKNKATLKYPKPPETVIQKEMRKMKSSSGYLTGDELKEHDYSKHSDAIVDKFTHMIEIEINGNKKKLPKEMTTKKFAQRVLPRIWKNGVPTITATSLPDDYVHYEQPRSLTVREWARLQTFPDWYQFKGKRTTGGVRRAGNPREGIHERELPKYTQIGNAVPVRLARAIGDHFISIINNSKA</sequence>
<dbReference type="SUPFAM" id="SSF53335">
    <property type="entry name" value="S-adenosyl-L-methionine-dependent methyltransferases"/>
    <property type="match status" value="1"/>
</dbReference>
<dbReference type="Gene3D" id="3.90.120.10">
    <property type="entry name" value="DNA Methylase, subunit A, domain 2"/>
    <property type="match status" value="1"/>
</dbReference>
<keyword evidence="4" id="KW-0680">Restriction system</keyword>
<comment type="similarity">
    <text evidence="6 7">Belongs to the class I-like SAM-binding methyltransferase superfamily. C5-methyltransferase family.</text>
</comment>
<evidence type="ECO:0000313" key="9">
    <source>
        <dbReference type="EMBL" id="RDH85972.1"/>
    </source>
</evidence>
<evidence type="ECO:0000256" key="3">
    <source>
        <dbReference type="ARBA" id="ARBA00022691"/>
    </source>
</evidence>
<comment type="catalytic activity">
    <reaction evidence="5 8">
        <text>a 2'-deoxycytidine in DNA + S-adenosyl-L-methionine = a 5-methyl-2'-deoxycytidine in DNA + S-adenosyl-L-homocysteine + H(+)</text>
        <dbReference type="Rhea" id="RHEA:13681"/>
        <dbReference type="Rhea" id="RHEA-COMP:11369"/>
        <dbReference type="Rhea" id="RHEA-COMP:11370"/>
        <dbReference type="ChEBI" id="CHEBI:15378"/>
        <dbReference type="ChEBI" id="CHEBI:57856"/>
        <dbReference type="ChEBI" id="CHEBI:59789"/>
        <dbReference type="ChEBI" id="CHEBI:85452"/>
        <dbReference type="ChEBI" id="CHEBI:85454"/>
        <dbReference type="EC" id="2.1.1.37"/>
    </reaction>
</comment>
<evidence type="ECO:0000256" key="4">
    <source>
        <dbReference type="ARBA" id="ARBA00022747"/>
    </source>
</evidence>
<dbReference type="AlphaFoldDB" id="A0A370DM39"/>
<dbReference type="Proteomes" id="UP000254266">
    <property type="component" value="Unassembled WGS sequence"/>
</dbReference>
<dbReference type="EC" id="2.1.1.37" evidence="8"/>
<dbReference type="PRINTS" id="PR00105">
    <property type="entry name" value="C5METTRFRASE"/>
</dbReference>
<dbReference type="GO" id="GO:0032259">
    <property type="term" value="P:methylation"/>
    <property type="evidence" value="ECO:0007669"/>
    <property type="project" value="UniProtKB-KW"/>
</dbReference>
<dbReference type="Pfam" id="PF00145">
    <property type="entry name" value="DNA_methylase"/>
    <property type="match status" value="1"/>
</dbReference>
<evidence type="ECO:0000256" key="2">
    <source>
        <dbReference type="ARBA" id="ARBA00022679"/>
    </source>
</evidence>
<dbReference type="PANTHER" id="PTHR10629">
    <property type="entry name" value="CYTOSINE-SPECIFIC METHYLTRANSFERASE"/>
    <property type="match status" value="1"/>
</dbReference>
<name>A0A370DM39_9GAMM</name>
<keyword evidence="1 6" id="KW-0489">Methyltransferase</keyword>
<dbReference type="GO" id="GO:0009307">
    <property type="term" value="P:DNA restriction-modification system"/>
    <property type="evidence" value="ECO:0007669"/>
    <property type="project" value="UniProtKB-KW"/>
</dbReference>
<evidence type="ECO:0000256" key="5">
    <source>
        <dbReference type="ARBA" id="ARBA00047422"/>
    </source>
</evidence>
<keyword evidence="2 6" id="KW-0808">Transferase</keyword>
<accession>A0A370DM39</accession>
<comment type="caution">
    <text evidence="9">The sequence shown here is derived from an EMBL/GenBank/DDBJ whole genome shotgun (WGS) entry which is preliminary data.</text>
</comment>
<evidence type="ECO:0000256" key="1">
    <source>
        <dbReference type="ARBA" id="ARBA00022603"/>
    </source>
</evidence>
<dbReference type="PROSITE" id="PS51679">
    <property type="entry name" value="SAM_MT_C5"/>
    <property type="match status" value="1"/>
</dbReference>
<feature type="active site" evidence="6">
    <location>
        <position position="99"/>
    </location>
</feature>
<organism evidence="9 10">
    <name type="scientific">endosymbiont of Galathealinum brachiosum</name>
    <dbReference type="NCBI Taxonomy" id="2200906"/>
    <lineage>
        <taxon>Bacteria</taxon>
        <taxon>Pseudomonadati</taxon>
        <taxon>Pseudomonadota</taxon>
        <taxon>Gammaproteobacteria</taxon>
        <taxon>sulfur-oxidizing symbionts</taxon>
    </lineage>
</organism>
<dbReference type="GO" id="GO:0044027">
    <property type="term" value="P:negative regulation of gene expression via chromosomal CpG island methylation"/>
    <property type="evidence" value="ECO:0007669"/>
    <property type="project" value="TreeGrafter"/>
</dbReference>
<dbReference type="InterPro" id="IPR029063">
    <property type="entry name" value="SAM-dependent_MTases_sf"/>
</dbReference>
<dbReference type="PANTHER" id="PTHR10629:SF52">
    <property type="entry name" value="DNA (CYTOSINE-5)-METHYLTRANSFERASE 1"/>
    <property type="match status" value="1"/>
</dbReference>
<dbReference type="InterPro" id="IPR018117">
    <property type="entry name" value="C5_DNA_meth_AS"/>
</dbReference>